<dbReference type="Pfam" id="PF02518">
    <property type="entry name" value="HATPase_c"/>
    <property type="match status" value="1"/>
</dbReference>
<dbReference type="InterPro" id="IPR036097">
    <property type="entry name" value="HisK_dim/P_sf"/>
</dbReference>
<evidence type="ECO:0000256" key="13">
    <source>
        <dbReference type="SAM" id="Phobius"/>
    </source>
</evidence>
<keyword evidence="9" id="KW-0067">ATP-binding</keyword>
<gene>
    <name evidence="16" type="ORF">PKB_4999</name>
</gene>
<dbReference type="HOGENOM" id="CLU_000445_89_37_6"/>
<dbReference type="InterPro" id="IPR003661">
    <property type="entry name" value="HisK_dim/P_dom"/>
</dbReference>
<keyword evidence="4" id="KW-0597">Phosphoprotein</keyword>
<dbReference type="Gene3D" id="1.10.287.130">
    <property type="match status" value="1"/>
</dbReference>
<keyword evidence="10 13" id="KW-1133">Transmembrane helix</keyword>
<dbReference type="GO" id="GO:0000155">
    <property type="term" value="F:phosphorelay sensor kinase activity"/>
    <property type="evidence" value="ECO:0007669"/>
    <property type="project" value="InterPro"/>
</dbReference>
<evidence type="ECO:0000256" key="9">
    <source>
        <dbReference type="ARBA" id="ARBA00022840"/>
    </source>
</evidence>
<dbReference type="InterPro" id="IPR036890">
    <property type="entry name" value="HATPase_C_sf"/>
</dbReference>
<comment type="subcellular location">
    <subcellularLocation>
        <location evidence="2">Membrane</location>
        <topology evidence="2">Multi-pass membrane protein</topology>
    </subcellularLocation>
</comment>
<name>A0A024HP51_PSEKB</name>
<reference evidence="16 17" key="1">
    <citation type="submission" date="2013-03" db="EMBL/GenBank/DDBJ databases">
        <authorList>
            <person name="Linke B."/>
        </authorList>
    </citation>
    <scope>NUCLEOTIDE SEQUENCE [LARGE SCALE GENOMIC DNA]</scope>
    <source>
        <strain evidence="16 17">B13</strain>
    </source>
</reference>
<dbReference type="eggNOG" id="COG0642">
    <property type="taxonomic scope" value="Bacteria"/>
</dbReference>
<dbReference type="KEGG" id="pkc:PKB_4999"/>
<dbReference type="RefSeq" id="WP_043255367.1">
    <property type="nucleotide sequence ID" value="NZ_HG322950.1"/>
</dbReference>
<feature type="transmembrane region" description="Helical" evidence="13">
    <location>
        <begin position="163"/>
        <end position="187"/>
    </location>
</feature>
<proteinExistence type="predicted"/>
<dbReference type="PANTHER" id="PTHR45436">
    <property type="entry name" value="SENSOR HISTIDINE KINASE YKOH"/>
    <property type="match status" value="1"/>
</dbReference>
<dbReference type="CDD" id="cd00075">
    <property type="entry name" value="HATPase"/>
    <property type="match status" value="1"/>
</dbReference>
<dbReference type="Gene3D" id="3.30.565.10">
    <property type="entry name" value="Histidine kinase-like ATPase, C-terminal domain"/>
    <property type="match status" value="1"/>
</dbReference>
<evidence type="ECO:0000256" key="10">
    <source>
        <dbReference type="ARBA" id="ARBA00022989"/>
    </source>
</evidence>
<dbReference type="AlphaFoldDB" id="A0A024HP51"/>
<dbReference type="PROSITE" id="PS50109">
    <property type="entry name" value="HIS_KIN"/>
    <property type="match status" value="1"/>
</dbReference>
<evidence type="ECO:0000256" key="11">
    <source>
        <dbReference type="ARBA" id="ARBA00023012"/>
    </source>
</evidence>
<sequence>MNVRPPRAGSLSRRLLLLLIGGVSLCWLLAGALTYHLASRQVDRLYDEDMIDFGEAALRLVDVADDHLTGQGRNDLIARSRKAIEDLPLVRRESALGYAIWYNGQQLFATSGLPRGVESLGSGYSDLDQDGVHWRVLQLSTRDQSTRIWIVENLHHRSHTLHLLLLSSLFPLLLALPLLALLVWLGVSSGLAPLRGLATQLHQRGARSLQPLALSRAPVEVHSLVNALNLLLERLGSAMEAERRLTSDAAHEIRTPLASLRTHAQVALRSSDPTVLAHGLRQVSQSVERITALMEQILLLARLDNEELHETFIRVDLGQLSEETIAELAPQAIAKNIELTLENQGGTVLGVPVWLGIMLGNLVGNALRYTPEGGQVEITLERHGQWVELWVRDSGPGVAASEQAAIFTRFYRSPGVSGSSGSGLGLPIVKRVVEIHQGRISLHPGLGGAGLGVRVELPSAP</sequence>
<evidence type="ECO:0000313" key="16">
    <source>
        <dbReference type="EMBL" id="CDF86312.1"/>
    </source>
</evidence>
<keyword evidence="8 16" id="KW-0418">Kinase</keyword>
<evidence type="ECO:0000256" key="4">
    <source>
        <dbReference type="ARBA" id="ARBA00022553"/>
    </source>
</evidence>
<accession>A0A024HP51</accession>
<comment type="catalytic activity">
    <reaction evidence="1">
        <text>ATP + protein L-histidine = ADP + protein N-phospho-L-histidine.</text>
        <dbReference type="EC" id="2.7.13.3"/>
    </reaction>
</comment>
<dbReference type="InterPro" id="IPR005467">
    <property type="entry name" value="His_kinase_dom"/>
</dbReference>
<dbReference type="InterPro" id="IPR003660">
    <property type="entry name" value="HAMP_dom"/>
</dbReference>
<dbReference type="SUPFAM" id="SSF47384">
    <property type="entry name" value="Homodimeric domain of signal transducing histidine kinase"/>
    <property type="match status" value="1"/>
</dbReference>
<dbReference type="InterPro" id="IPR003594">
    <property type="entry name" value="HATPase_dom"/>
</dbReference>
<evidence type="ECO:0000256" key="2">
    <source>
        <dbReference type="ARBA" id="ARBA00004141"/>
    </source>
</evidence>
<dbReference type="CDD" id="cd00082">
    <property type="entry name" value="HisKA"/>
    <property type="match status" value="1"/>
</dbReference>
<dbReference type="PRINTS" id="PR00344">
    <property type="entry name" value="BCTRLSENSOR"/>
</dbReference>
<evidence type="ECO:0000259" key="15">
    <source>
        <dbReference type="PROSITE" id="PS50885"/>
    </source>
</evidence>
<evidence type="ECO:0000256" key="7">
    <source>
        <dbReference type="ARBA" id="ARBA00022741"/>
    </source>
</evidence>
<evidence type="ECO:0000259" key="14">
    <source>
        <dbReference type="PROSITE" id="PS50109"/>
    </source>
</evidence>
<evidence type="ECO:0000313" key="17">
    <source>
        <dbReference type="Proteomes" id="UP000025241"/>
    </source>
</evidence>
<dbReference type="GO" id="GO:0005524">
    <property type="term" value="F:ATP binding"/>
    <property type="evidence" value="ECO:0007669"/>
    <property type="project" value="UniProtKB-KW"/>
</dbReference>
<evidence type="ECO:0000256" key="8">
    <source>
        <dbReference type="ARBA" id="ARBA00022777"/>
    </source>
</evidence>
<dbReference type="Pfam" id="PF00512">
    <property type="entry name" value="HisKA"/>
    <property type="match status" value="1"/>
</dbReference>
<feature type="domain" description="Histidine kinase" evidence="14">
    <location>
        <begin position="248"/>
        <end position="461"/>
    </location>
</feature>
<dbReference type="EMBL" id="HG322950">
    <property type="protein sequence ID" value="CDF86312.1"/>
    <property type="molecule type" value="Genomic_DNA"/>
</dbReference>
<dbReference type="STRING" id="1301098.PKB_4999"/>
<keyword evidence="5" id="KW-0808">Transferase</keyword>
<dbReference type="Proteomes" id="UP000025241">
    <property type="component" value="Chromosome I"/>
</dbReference>
<dbReference type="SUPFAM" id="SSF55874">
    <property type="entry name" value="ATPase domain of HSP90 chaperone/DNA topoisomerase II/histidine kinase"/>
    <property type="match status" value="1"/>
</dbReference>
<organism evidence="16 17">
    <name type="scientific">Pseudomonas knackmussii (strain DSM 6978 / CCUG 54928 / LMG 23759 / B13)</name>
    <dbReference type="NCBI Taxonomy" id="1301098"/>
    <lineage>
        <taxon>Bacteria</taxon>
        <taxon>Pseudomonadati</taxon>
        <taxon>Pseudomonadota</taxon>
        <taxon>Gammaproteobacteria</taxon>
        <taxon>Pseudomonadales</taxon>
        <taxon>Pseudomonadaceae</taxon>
        <taxon>Pseudomonas</taxon>
    </lineage>
</organism>
<feature type="domain" description="HAMP" evidence="15">
    <location>
        <begin position="188"/>
        <end position="240"/>
    </location>
</feature>
<keyword evidence="7" id="KW-0547">Nucleotide-binding</keyword>
<evidence type="ECO:0000256" key="6">
    <source>
        <dbReference type="ARBA" id="ARBA00022692"/>
    </source>
</evidence>
<evidence type="ECO:0000256" key="5">
    <source>
        <dbReference type="ARBA" id="ARBA00022679"/>
    </source>
</evidence>
<protein>
    <recommendedName>
        <fullName evidence="3">histidine kinase</fullName>
        <ecNumber evidence="3">2.7.13.3</ecNumber>
    </recommendedName>
</protein>
<keyword evidence="6 13" id="KW-0812">Transmembrane</keyword>
<dbReference type="PANTHER" id="PTHR45436:SF14">
    <property type="entry name" value="SENSOR PROTEIN QSEC"/>
    <property type="match status" value="1"/>
</dbReference>
<reference evidence="16 17" key="2">
    <citation type="submission" date="2014-05" db="EMBL/GenBank/DDBJ databases">
        <title>Genome sequence of the 3-chlorobenzoate degrading bacterium Pseudomonas knackmussii B13 shows multiple evidence for horizontal gene transfer.</title>
        <authorList>
            <person name="Miyazaki R."/>
            <person name="Bertelli C."/>
            <person name="Falquet L."/>
            <person name="Robinson-Rechavi M."/>
            <person name="Gharib W."/>
            <person name="Roy S."/>
            <person name="Van der Meer J.R."/>
        </authorList>
    </citation>
    <scope>NUCLEOTIDE SEQUENCE [LARGE SCALE GENOMIC DNA]</scope>
    <source>
        <strain evidence="16 17">B13</strain>
    </source>
</reference>
<keyword evidence="11" id="KW-0902">Two-component regulatory system</keyword>
<dbReference type="PATRIC" id="fig|1301098.3.peg.4981"/>
<evidence type="ECO:0000256" key="1">
    <source>
        <dbReference type="ARBA" id="ARBA00000085"/>
    </source>
</evidence>
<dbReference type="EC" id="2.7.13.3" evidence="3"/>
<evidence type="ECO:0000256" key="12">
    <source>
        <dbReference type="ARBA" id="ARBA00023136"/>
    </source>
</evidence>
<feature type="transmembrane region" description="Helical" evidence="13">
    <location>
        <begin position="15"/>
        <end position="38"/>
    </location>
</feature>
<dbReference type="SMART" id="SM00388">
    <property type="entry name" value="HisKA"/>
    <property type="match status" value="1"/>
</dbReference>
<evidence type="ECO:0000256" key="3">
    <source>
        <dbReference type="ARBA" id="ARBA00012438"/>
    </source>
</evidence>
<dbReference type="OrthoDB" id="9809766at2"/>
<dbReference type="InterPro" id="IPR050428">
    <property type="entry name" value="TCS_sensor_his_kinase"/>
</dbReference>
<dbReference type="GO" id="GO:0005886">
    <property type="term" value="C:plasma membrane"/>
    <property type="evidence" value="ECO:0007669"/>
    <property type="project" value="TreeGrafter"/>
</dbReference>
<dbReference type="PROSITE" id="PS50885">
    <property type="entry name" value="HAMP"/>
    <property type="match status" value="1"/>
</dbReference>
<dbReference type="SMART" id="SM00387">
    <property type="entry name" value="HATPase_c"/>
    <property type="match status" value="1"/>
</dbReference>
<keyword evidence="12 13" id="KW-0472">Membrane</keyword>
<keyword evidence="17" id="KW-1185">Reference proteome</keyword>
<dbReference type="InterPro" id="IPR004358">
    <property type="entry name" value="Sig_transdc_His_kin-like_C"/>
</dbReference>